<dbReference type="GO" id="GO:0030148">
    <property type="term" value="P:sphingolipid biosynthetic process"/>
    <property type="evidence" value="ECO:0007669"/>
    <property type="project" value="TreeGrafter"/>
</dbReference>
<name>A0A8D8R174_9HEMI</name>
<proteinExistence type="inferred from homology"/>
<organism evidence="12">
    <name type="scientific">Cacopsylla melanoneura</name>
    <dbReference type="NCBI Taxonomy" id="428564"/>
    <lineage>
        <taxon>Eukaryota</taxon>
        <taxon>Metazoa</taxon>
        <taxon>Ecdysozoa</taxon>
        <taxon>Arthropoda</taxon>
        <taxon>Hexapoda</taxon>
        <taxon>Insecta</taxon>
        <taxon>Pterygota</taxon>
        <taxon>Neoptera</taxon>
        <taxon>Paraneoptera</taxon>
        <taxon>Hemiptera</taxon>
        <taxon>Sternorrhyncha</taxon>
        <taxon>Psylloidea</taxon>
        <taxon>Psyllidae</taxon>
        <taxon>Psyllinae</taxon>
        <taxon>Cacopsylla</taxon>
    </lineage>
</organism>
<reference evidence="12" key="1">
    <citation type="submission" date="2021-05" db="EMBL/GenBank/DDBJ databases">
        <authorList>
            <person name="Alioto T."/>
            <person name="Alioto T."/>
            <person name="Gomez Garrido J."/>
        </authorList>
    </citation>
    <scope>NUCLEOTIDE SEQUENCE</scope>
</reference>
<dbReference type="PANTHER" id="PTHR11157:SF113">
    <property type="entry name" value="ELONGATION OF VERY LONG CHAIN FATTY ACIDS PROTEIN"/>
    <property type="match status" value="1"/>
</dbReference>
<dbReference type="InterPro" id="IPR002076">
    <property type="entry name" value="ELO_fam"/>
</dbReference>
<feature type="transmembrane region" description="Helical" evidence="10">
    <location>
        <begin position="183"/>
        <end position="202"/>
    </location>
</feature>
<dbReference type="PANTHER" id="PTHR11157">
    <property type="entry name" value="FATTY ACID ACYL TRANSFERASE-RELATED"/>
    <property type="match status" value="1"/>
</dbReference>
<keyword evidence="6 10" id="KW-1133">Transmembrane helix</keyword>
<feature type="compositionally biased region" description="Polar residues" evidence="11">
    <location>
        <begin position="320"/>
        <end position="345"/>
    </location>
</feature>
<dbReference type="EC" id="2.3.1.199" evidence="10"/>
<comment type="similarity">
    <text evidence="10">Belongs to the ELO family.</text>
</comment>
<dbReference type="EMBL" id="HBUF01119175">
    <property type="protein sequence ID" value="CAG6641806.1"/>
    <property type="molecule type" value="Transcribed_RNA"/>
</dbReference>
<feature type="transmembrane region" description="Helical" evidence="10">
    <location>
        <begin position="79"/>
        <end position="96"/>
    </location>
</feature>
<feature type="transmembrane region" description="Helical" evidence="10">
    <location>
        <begin position="248"/>
        <end position="267"/>
    </location>
</feature>
<dbReference type="GO" id="GO:0034626">
    <property type="term" value="P:fatty acid elongation, polyunsaturated fatty acid"/>
    <property type="evidence" value="ECO:0007669"/>
    <property type="project" value="TreeGrafter"/>
</dbReference>
<protein>
    <recommendedName>
        <fullName evidence="10">Elongation of very long chain fatty acids protein</fullName>
        <ecNumber evidence="10">2.3.1.199</ecNumber>
    </recommendedName>
    <alternativeName>
        <fullName evidence="10">Very-long-chain 3-oxoacyl-CoA synthase</fullName>
    </alternativeName>
</protein>
<keyword evidence="7 10" id="KW-0443">Lipid metabolism</keyword>
<sequence length="361" mass="41516">MVSGDTLVPSGQDSLFSVFTRFDERLSEFQDPRTKGFPLLQSTTFVLITTLVYLLIVLYAGPRYMANRKAIKLKTVIRAYNVMQICVCSYIVYQSFANDFSVSRALFTTCYPVSKDPADQKARNIITLFYVTYLIKLSELVETVFFVLRKKFNQVSGLHLYHHVSTLYIIWYAARYYPGGVALFPILLNSIVHIVMYAYYLVSNFGPKWQARMAPIKPYITIVQMAQFVLLIAMSFNLLSPFYCKEGPQGFCFVFAPNIVIVFFLFYRFFQRTYVATGHPTPLSKRTTNKLAVKLDNLIPADQQQQSQQQQKQTNKKLQTDSNNNLKISQKQMNKKLQTDSNNNLKISQKKSSAPKAKKIQ</sequence>
<keyword evidence="9 10" id="KW-0275">Fatty acid biosynthesis</keyword>
<evidence type="ECO:0000256" key="11">
    <source>
        <dbReference type="SAM" id="MobiDB-lite"/>
    </source>
</evidence>
<feature type="transmembrane region" description="Helical" evidence="10">
    <location>
        <begin position="160"/>
        <end position="177"/>
    </location>
</feature>
<dbReference type="GO" id="GO:0009922">
    <property type="term" value="F:fatty acid elongase activity"/>
    <property type="evidence" value="ECO:0007669"/>
    <property type="project" value="UniProtKB-EC"/>
</dbReference>
<keyword evidence="4 10" id="KW-0812">Transmembrane</keyword>
<evidence type="ECO:0000256" key="3">
    <source>
        <dbReference type="ARBA" id="ARBA00022679"/>
    </source>
</evidence>
<dbReference type="GO" id="GO:0019367">
    <property type="term" value="P:fatty acid elongation, saturated fatty acid"/>
    <property type="evidence" value="ECO:0007669"/>
    <property type="project" value="TreeGrafter"/>
</dbReference>
<feature type="transmembrane region" description="Helical" evidence="10">
    <location>
        <begin position="125"/>
        <end position="148"/>
    </location>
</feature>
<feature type="transmembrane region" description="Helical" evidence="10">
    <location>
        <begin position="222"/>
        <end position="242"/>
    </location>
</feature>
<dbReference type="GO" id="GO:0034625">
    <property type="term" value="P:fatty acid elongation, monounsaturated fatty acid"/>
    <property type="evidence" value="ECO:0007669"/>
    <property type="project" value="TreeGrafter"/>
</dbReference>
<evidence type="ECO:0000313" key="12">
    <source>
        <dbReference type="EMBL" id="CAG6641806.1"/>
    </source>
</evidence>
<evidence type="ECO:0000256" key="7">
    <source>
        <dbReference type="ARBA" id="ARBA00023098"/>
    </source>
</evidence>
<keyword evidence="2 10" id="KW-0444">Lipid biosynthesis</keyword>
<accession>A0A8D8R174</accession>
<evidence type="ECO:0000256" key="5">
    <source>
        <dbReference type="ARBA" id="ARBA00022832"/>
    </source>
</evidence>
<feature type="region of interest" description="Disordered" evidence="11">
    <location>
        <begin position="302"/>
        <end position="361"/>
    </location>
</feature>
<dbReference type="Pfam" id="PF01151">
    <property type="entry name" value="ELO"/>
    <property type="match status" value="1"/>
</dbReference>
<feature type="compositionally biased region" description="Low complexity" evidence="11">
    <location>
        <begin position="346"/>
        <end position="355"/>
    </location>
</feature>
<keyword evidence="8 10" id="KW-0472">Membrane</keyword>
<evidence type="ECO:0000256" key="1">
    <source>
        <dbReference type="ARBA" id="ARBA00004141"/>
    </source>
</evidence>
<keyword evidence="3 10" id="KW-0808">Transferase</keyword>
<keyword evidence="5 10" id="KW-0276">Fatty acid metabolism</keyword>
<dbReference type="GO" id="GO:0005789">
    <property type="term" value="C:endoplasmic reticulum membrane"/>
    <property type="evidence" value="ECO:0007669"/>
    <property type="project" value="TreeGrafter"/>
</dbReference>
<evidence type="ECO:0000256" key="8">
    <source>
        <dbReference type="ARBA" id="ARBA00023136"/>
    </source>
</evidence>
<comment type="subcellular location">
    <subcellularLocation>
        <location evidence="1">Membrane</location>
        <topology evidence="1">Multi-pass membrane protein</topology>
    </subcellularLocation>
</comment>
<feature type="transmembrane region" description="Helical" evidence="10">
    <location>
        <begin position="39"/>
        <end position="59"/>
    </location>
</feature>
<evidence type="ECO:0000256" key="9">
    <source>
        <dbReference type="ARBA" id="ARBA00023160"/>
    </source>
</evidence>
<evidence type="ECO:0000256" key="4">
    <source>
        <dbReference type="ARBA" id="ARBA00022692"/>
    </source>
</evidence>
<evidence type="ECO:0000256" key="10">
    <source>
        <dbReference type="RuleBase" id="RU361115"/>
    </source>
</evidence>
<evidence type="ECO:0000256" key="6">
    <source>
        <dbReference type="ARBA" id="ARBA00022989"/>
    </source>
</evidence>
<dbReference type="AlphaFoldDB" id="A0A8D8R174"/>
<evidence type="ECO:0000256" key="2">
    <source>
        <dbReference type="ARBA" id="ARBA00022516"/>
    </source>
</evidence>
<feature type="compositionally biased region" description="Low complexity" evidence="11">
    <location>
        <begin position="303"/>
        <end position="317"/>
    </location>
</feature>
<comment type="catalytic activity">
    <reaction evidence="10">
        <text>a very-long-chain acyl-CoA + malonyl-CoA + H(+) = a very-long-chain 3-oxoacyl-CoA + CO2 + CoA</text>
        <dbReference type="Rhea" id="RHEA:32727"/>
        <dbReference type="ChEBI" id="CHEBI:15378"/>
        <dbReference type="ChEBI" id="CHEBI:16526"/>
        <dbReference type="ChEBI" id="CHEBI:57287"/>
        <dbReference type="ChEBI" id="CHEBI:57384"/>
        <dbReference type="ChEBI" id="CHEBI:90725"/>
        <dbReference type="ChEBI" id="CHEBI:90736"/>
        <dbReference type="EC" id="2.3.1.199"/>
    </reaction>
</comment>
<dbReference type="GO" id="GO:0042761">
    <property type="term" value="P:very long-chain fatty acid biosynthetic process"/>
    <property type="evidence" value="ECO:0007669"/>
    <property type="project" value="TreeGrafter"/>
</dbReference>